<dbReference type="Gene3D" id="3.10.260.10">
    <property type="entry name" value="Transcription regulator HTH, APSES-type DNA-binding domain"/>
    <property type="match status" value="1"/>
</dbReference>
<dbReference type="EMBL" id="JAWRVI010000013">
    <property type="protein sequence ID" value="KAK4090900.1"/>
    <property type="molecule type" value="Genomic_DNA"/>
</dbReference>
<sequence length="813" mass="89421">MRDSSNLRSRFRWIGPRKLPGSLRDARELAWRVPEMPHRAIQASWRPEADTPCRVARRLPCAVLVNGVMIVRYTMGNACFAAHLGTALRRTLPSHFLFQRPRLPRVVSALPPSCLIELGPWAPPVYPNCVATPEAATVDWCPEHHGCAPGAPRQRWDGANCWRLLAACTRRTHPPGHRSRPREGSLAPSGSERELEREPTRPASPHAPIHIPSIESRRVQSERGQHQTLPQFARRPPVRPSTTTTARLSPPASIANLFPVLPSPTPTSAQQQHHHTFTSQLVHGRRRSPLLAQPPHSLPSSRLCETAPVLFCRPVWKVNWRLARFGLRRQSPHPRPPVPASFASLIPRAPGVDLVVAAVLAAAAVALCSRRTRRDLNARTRNPQATSHRRPQTTAMAPPSTRSLPSRTNPLMVEDIPEYHELVSRRRLGQTKLTPKMVGGDEAESGTLGAFEYAHLRAPLPKGIVSGIFKSSPTSYFLMRRSFDGYVSATGMFKATFPYAEAAEEEAERKYIKSLPTTSPEETAGNIWIPPEQALALAEEYNIDVWIRALLDTAKIPVSTASDSPPKNVSAPPKFDVAKAQKQQLAPPTPSSIPRSSRARRSASPTKSTKRAPASPRKRSAKAKLESAEVNGDVAKKGKQEDIVLKTSAFEPAVVLEPREEDPKVKVHVDEEVSTDVNGVETKHTVTEVDIPLPTAGEPPNAEEIAKMMEAAKEMVKKDRETTSAEAEEKKNDKKTKPESAKKSKRKAVDISVSEKSPGKKAGDAETKEDAPRAKKAKTAVEVQKDRVKNRALFGIGATVAVGALVPWLVNFL</sequence>
<keyword evidence="2" id="KW-0749">Sporulation</keyword>
<dbReference type="GO" id="GO:1990862">
    <property type="term" value="C:nuclear membrane complex Bqt3-Bqt4"/>
    <property type="evidence" value="ECO:0007669"/>
    <property type="project" value="InterPro"/>
</dbReference>
<dbReference type="SMART" id="SM01252">
    <property type="entry name" value="KilA-N"/>
    <property type="match status" value="1"/>
</dbReference>
<feature type="compositionally biased region" description="Basic and acidic residues" evidence="4">
    <location>
        <begin position="714"/>
        <end position="742"/>
    </location>
</feature>
<dbReference type="Proteomes" id="UP001287286">
    <property type="component" value="Unassembled WGS sequence"/>
</dbReference>
<accession>A0A2U3DX41</accession>
<dbReference type="EMBL" id="LCWV01000022">
    <property type="protein sequence ID" value="PWI66823.1"/>
    <property type="molecule type" value="Genomic_DNA"/>
</dbReference>
<keyword evidence="10" id="KW-1185">Reference proteome</keyword>
<feature type="region of interest" description="Disordered" evidence="4">
    <location>
        <begin position="714"/>
        <end position="784"/>
    </location>
</feature>
<feature type="domain" description="HTH APSES-type" evidence="6">
    <location>
        <begin position="455"/>
        <end position="566"/>
    </location>
</feature>
<dbReference type="GO" id="GO:0030435">
    <property type="term" value="P:sporulation resulting in formation of a cellular spore"/>
    <property type="evidence" value="ECO:0007669"/>
    <property type="project" value="UniProtKB-KW"/>
</dbReference>
<evidence type="ECO:0000256" key="2">
    <source>
        <dbReference type="ARBA" id="ARBA00022969"/>
    </source>
</evidence>
<feature type="transmembrane region" description="Helical" evidence="5">
    <location>
        <begin position="792"/>
        <end position="810"/>
    </location>
</feature>
<reference evidence="8 9" key="2">
    <citation type="journal article" date="2016" name="Front. Microbiol.">
        <title>Genome and transcriptome sequences reveal the specific parasitism of the nematophagous Purpureocillium lilacinum 36-1.</title>
        <authorList>
            <person name="Xie J."/>
            <person name="Li S."/>
            <person name="Mo C."/>
            <person name="Xiao X."/>
            <person name="Peng D."/>
            <person name="Wang G."/>
            <person name="Xiao Y."/>
        </authorList>
    </citation>
    <scope>NUCLEOTIDE SEQUENCE [LARGE SCALE GENOMIC DNA]</scope>
    <source>
        <strain evidence="8 9">36-1</strain>
    </source>
</reference>
<dbReference type="GO" id="GO:0070197">
    <property type="term" value="P:meiotic attachment of telomere to nuclear envelope"/>
    <property type="evidence" value="ECO:0007669"/>
    <property type="project" value="InterPro"/>
</dbReference>
<evidence type="ECO:0000313" key="10">
    <source>
        <dbReference type="Proteomes" id="UP001287286"/>
    </source>
</evidence>
<dbReference type="GO" id="GO:0003677">
    <property type="term" value="F:DNA binding"/>
    <property type="evidence" value="ECO:0007669"/>
    <property type="project" value="InterPro"/>
</dbReference>
<reference evidence="7 10" key="4">
    <citation type="journal article" date="2024" name="Microbiol. Resour. Announc.">
        <title>Genome annotations for the ascomycete fungi Trichoderma harzianum, Trichoderma aggressivum, and Purpureocillium lilacinum.</title>
        <authorList>
            <person name="Beijen E.P.W."/>
            <person name="Ohm R.A."/>
        </authorList>
    </citation>
    <scope>NUCLEOTIDE SEQUENCE [LARGE SCALE GENOMIC DNA]</scope>
    <source>
        <strain evidence="7 10">CBS 150709</strain>
    </source>
</reference>
<feature type="compositionally biased region" description="Basic and acidic residues" evidence="4">
    <location>
        <begin position="757"/>
        <end position="773"/>
    </location>
</feature>
<evidence type="ECO:0000313" key="8">
    <source>
        <dbReference type="EMBL" id="PWI66823.1"/>
    </source>
</evidence>
<dbReference type="GO" id="GO:0048315">
    <property type="term" value="P:conidium formation"/>
    <property type="evidence" value="ECO:0007669"/>
    <property type="project" value="UniProtKB-KW"/>
</dbReference>
<comment type="subcellular location">
    <subcellularLocation>
        <location evidence="1">Nucleus</location>
    </subcellularLocation>
</comment>
<feature type="region of interest" description="Disordered" evidence="4">
    <location>
        <begin position="172"/>
        <end position="249"/>
    </location>
</feature>
<feature type="compositionally biased region" description="Basic and acidic residues" evidence="4">
    <location>
        <begin position="191"/>
        <end position="200"/>
    </location>
</feature>
<dbReference type="SUPFAM" id="SSF54616">
    <property type="entry name" value="DNA-binding domain of Mlu1-box binding protein MBP1"/>
    <property type="match status" value="1"/>
</dbReference>
<dbReference type="InterPro" id="IPR003163">
    <property type="entry name" value="Tscrpt_reg_HTH_APSES-type"/>
</dbReference>
<reference evidence="7" key="3">
    <citation type="submission" date="2023-11" db="EMBL/GenBank/DDBJ databases">
        <authorList>
            <person name="Beijen E."/>
            <person name="Ohm R.A."/>
        </authorList>
    </citation>
    <scope>NUCLEOTIDE SEQUENCE</scope>
    <source>
        <strain evidence="7">CBS 150709</strain>
    </source>
</reference>
<evidence type="ECO:0000259" key="6">
    <source>
        <dbReference type="PROSITE" id="PS51299"/>
    </source>
</evidence>
<evidence type="ECO:0000313" key="9">
    <source>
        <dbReference type="Proteomes" id="UP000245956"/>
    </source>
</evidence>
<dbReference type="InterPro" id="IPR018004">
    <property type="entry name" value="KilA/APSES_HTH"/>
</dbReference>
<feature type="compositionally biased region" description="Polar residues" evidence="4">
    <location>
        <begin position="392"/>
        <end position="408"/>
    </location>
</feature>
<evidence type="ECO:0000256" key="4">
    <source>
        <dbReference type="SAM" id="MobiDB-lite"/>
    </source>
</evidence>
<dbReference type="AlphaFoldDB" id="A0A2U3DX41"/>
<feature type="compositionally biased region" description="Low complexity" evidence="4">
    <location>
        <begin position="592"/>
        <end position="607"/>
    </location>
</feature>
<feature type="region of interest" description="Disordered" evidence="4">
    <location>
        <begin position="558"/>
        <end position="633"/>
    </location>
</feature>
<dbReference type="PROSITE" id="PS51299">
    <property type="entry name" value="HTH_APSES"/>
    <property type="match status" value="1"/>
</dbReference>
<feature type="region of interest" description="Disordered" evidence="4">
    <location>
        <begin position="375"/>
        <end position="408"/>
    </location>
</feature>
<feature type="compositionally biased region" description="Basic and acidic residues" evidence="4">
    <location>
        <begin position="215"/>
        <end position="225"/>
    </location>
</feature>
<reference evidence="8" key="1">
    <citation type="submission" date="2015-05" db="EMBL/GenBank/DDBJ databases">
        <authorList>
            <person name="Wang D.B."/>
            <person name="Wang M."/>
        </authorList>
    </citation>
    <scope>NUCLEOTIDE SEQUENCE</scope>
    <source>
        <strain evidence="8">36-1</strain>
    </source>
</reference>
<evidence type="ECO:0000256" key="3">
    <source>
        <dbReference type="ARBA" id="ARBA00023321"/>
    </source>
</evidence>
<evidence type="ECO:0000256" key="5">
    <source>
        <dbReference type="SAM" id="Phobius"/>
    </source>
</evidence>
<evidence type="ECO:0000313" key="7">
    <source>
        <dbReference type="EMBL" id="KAK4090900.1"/>
    </source>
</evidence>
<dbReference type="GO" id="GO:0044820">
    <property type="term" value="P:mitotic telomere tethering at nuclear periphery"/>
    <property type="evidence" value="ECO:0007669"/>
    <property type="project" value="TreeGrafter"/>
</dbReference>
<keyword evidence="5" id="KW-0472">Membrane</keyword>
<dbReference type="InterPro" id="IPR036887">
    <property type="entry name" value="HTH_APSES_sf"/>
</dbReference>
<comment type="caution">
    <text evidence="8">The sequence shown here is derived from an EMBL/GenBank/DDBJ whole genome shotgun (WGS) entry which is preliminary data.</text>
</comment>
<dbReference type="PANTHER" id="PTHR38044">
    <property type="entry name" value="BOUQUET FORMATION PROTEIN 4"/>
    <property type="match status" value="1"/>
</dbReference>
<dbReference type="InterPro" id="IPR037548">
    <property type="entry name" value="Bqt4"/>
</dbReference>
<name>A0A2U3DX41_PURLI</name>
<gene>
    <name evidence="8" type="ORF">PCL_04667</name>
    <name evidence="7" type="ORF">Purlil1_4480</name>
</gene>
<proteinExistence type="predicted"/>
<evidence type="ECO:0000256" key="1">
    <source>
        <dbReference type="ARBA" id="ARBA00004123"/>
    </source>
</evidence>
<keyword evidence="3" id="KW-0183">Conidiation</keyword>
<dbReference type="Proteomes" id="UP000245956">
    <property type="component" value="Unassembled WGS sequence"/>
</dbReference>
<organism evidence="8 9">
    <name type="scientific">Purpureocillium lilacinum</name>
    <name type="common">Paecilomyces lilacinus</name>
    <dbReference type="NCBI Taxonomy" id="33203"/>
    <lineage>
        <taxon>Eukaryota</taxon>
        <taxon>Fungi</taxon>
        <taxon>Dikarya</taxon>
        <taxon>Ascomycota</taxon>
        <taxon>Pezizomycotina</taxon>
        <taxon>Sordariomycetes</taxon>
        <taxon>Hypocreomycetidae</taxon>
        <taxon>Hypocreales</taxon>
        <taxon>Ophiocordycipitaceae</taxon>
        <taxon>Purpureocillium</taxon>
    </lineage>
</organism>
<protein>
    <recommendedName>
        <fullName evidence="6">HTH APSES-type domain-containing protein</fullName>
    </recommendedName>
</protein>
<dbReference type="PANTHER" id="PTHR38044:SF1">
    <property type="entry name" value="BOUQUET FORMATION PROTEIN 4"/>
    <property type="match status" value="1"/>
</dbReference>
<keyword evidence="5" id="KW-0812">Transmembrane</keyword>
<keyword evidence="5" id="KW-1133">Transmembrane helix</keyword>